<dbReference type="HAMAP" id="MF_01445">
    <property type="entry name" value="TsaD"/>
    <property type="match status" value="1"/>
</dbReference>
<proteinExistence type="inferred from homology"/>
<keyword evidence="5 7" id="KW-0012">Acyltransferase</keyword>
<accession>A0A0G4IW59</accession>
<evidence type="ECO:0000313" key="9">
    <source>
        <dbReference type="EMBL" id="CEO99477.1"/>
    </source>
</evidence>
<dbReference type="PANTHER" id="PTHR11735">
    <property type="entry name" value="TRNA N6-ADENOSINE THREONYLCARBAMOYLTRANSFERASE"/>
    <property type="match status" value="1"/>
</dbReference>
<dbReference type="EC" id="2.3.1.234" evidence="1"/>
<dbReference type="CDD" id="cd24134">
    <property type="entry name" value="ASKHA_NBD_OSGEPL1_QRI7_euk"/>
    <property type="match status" value="1"/>
</dbReference>
<dbReference type="OrthoDB" id="10259622at2759"/>
<comment type="cofactor">
    <cofactor evidence="7">
        <name>a divalent metal cation</name>
        <dbReference type="ChEBI" id="CHEBI:60240"/>
    </cofactor>
    <text evidence="7">Binds 1 divalent metal cation per subunit.</text>
</comment>
<feature type="domain" description="Gcp-like" evidence="8">
    <location>
        <begin position="49"/>
        <end position="347"/>
    </location>
</feature>
<dbReference type="Gene3D" id="3.30.420.40">
    <property type="match status" value="2"/>
</dbReference>
<comment type="similarity">
    <text evidence="7">Belongs to the KAE1 / TsaD family.</text>
</comment>
<evidence type="ECO:0000313" key="10">
    <source>
        <dbReference type="EMBL" id="SPQ97484.1"/>
    </source>
</evidence>
<evidence type="ECO:0000259" key="8">
    <source>
        <dbReference type="Pfam" id="PF00814"/>
    </source>
</evidence>
<dbReference type="Pfam" id="PF00814">
    <property type="entry name" value="TsaD"/>
    <property type="match status" value="1"/>
</dbReference>
<dbReference type="EMBL" id="CDSF01000090">
    <property type="protein sequence ID" value="CEO99477.1"/>
    <property type="molecule type" value="Genomic_DNA"/>
</dbReference>
<comment type="function">
    <text evidence="7">Required for the formation of a threonylcarbamoyl group on adenosine at position 37 (t(6)A37) in mitochondrial tRNAs that read codons beginning with adenine. Probably involved in the transfer of the threonylcarbamoyl moiety of threonylcarbamoyl-AMP (TC-AMP) to the N6 group of A37. Involved in mitochondrial genome maintenance.</text>
</comment>
<organism evidence="9 11">
    <name type="scientific">Plasmodiophora brassicae</name>
    <name type="common">Clubroot disease agent</name>
    <dbReference type="NCBI Taxonomy" id="37360"/>
    <lineage>
        <taxon>Eukaryota</taxon>
        <taxon>Sar</taxon>
        <taxon>Rhizaria</taxon>
        <taxon>Endomyxa</taxon>
        <taxon>Phytomyxea</taxon>
        <taxon>Plasmodiophorida</taxon>
        <taxon>Plasmodiophoridae</taxon>
        <taxon>Plasmodiophora</taxon>
    </lineage>
</organism>
<dbReference type="AlphaFoldDB" id="A0A0G4IW59"/>
<dbReference type="OMA" id="NAAMIGC"/>
<keyword evidence="7 10" id="KW-0496">Mitochondrion</keyword>
<evidence type="ECO:0000256" key="2">
    <source>
        <dbReference type="ARBA" id="ARBA00022679"/>
    </source>
</evidence>
<dbReference type="InterPro" id="IPR022450">
    <property type="entry name" value="TsaD"/>
</dbReference>
<dbReference type="SUPFAM" id="SSF53067">
    <property type="entry name" value="Actin-like ATPase domain"/>
    <property type="match status" value="1"/>
</dbReference>
<evidence type="ECO:0000313" key="12">
    <source>
        <dbReference type="Proteomes" id="UP000290189"/>
    </source>
</evidence>
<gene>
    <name evidence="9" type="ORF">PBRA_001383</name>
    <name evidence="10" type="ORF">PLBR_LOCUS4699</name>
</gene>
<evidence type="ECO:0000256" key="1">
    <source>
        <dbReference type="ARBA" id="ARBA00012156"/>
    </source>
</evidence>
<evidence type="ECO:0000256" key="3">
    <source>
        <dbReference type="ARBA" id="ARBA00022694"/>
    </source>
</evidence>
<evidence type="ECO:0000256" key="7">
    <source>
        <dbReference type="HAMAP-Rule" id="MF_03179"/>
    </source>
</evidence>
<reference evidence="10 12" key="2">
    <citation type="submission" date="2018-03" db="EMBL/GenBank/DDBJ databases">
        <authorList>
            <person name="Fogelqvist J."/>
        </authorList>
    </citation>
    <scope>NUCLEOTIDE SEQUENCE [LARGE SCALE GENOMIC DNA]</scope>
</reference>
<comment type="catalytic activity">
    <reaction evidence="6 7">
        <text>L-threonylcarbamoyladenylate + adenosine(37) in tRNA = N(6)-L-threonylcarbamoyladenosine(37) in tRNA + AMP + H(+)</text>
        <dbReference type="Rhea" id="RHEA:37059"/>
        <dbReference type="Rhea" id="RHEA-COMP:10162"/>
        <dbReference type="Rhea" id="RHEA-COMP:10163"/>
        <dbReference type="ChEBI" id="CHEBI:15378"/>
        <dbReference type="ChEBI" id="CHEBI:73682"/>
        <dbReference type="ChEBI" id="CHEBI:74411"/>
        <dbReference type="ChEBI" id="CHEBI:74418"/>
        <dbReference type="ChEBI" id="CHEBI:456215"/>
        <dbReference type="EC" id="2.3.1.234"/>
    </reaction>
</comment>
<evidence type="ECO:0000256" key="5">
    <source>
        <dbReference type="ARBA" id="ARBA00023315"/>
    </source>
</evidence>
<comment type="subcellular location">
    <subcellularLocation>
        <location evidence="7">Mitochondrion</location>
    </subcellularLocation>
</comment>
<reference evidence="9 11" key="1">
    <citation type="submission" date="2015-02" db="EMBL/GenBank/DDBJ databases">
        <authorList>
            <person name="Chooi Y.-H."/>
        </authorList>
    </citation>
    <scope>NUCLEOTIDE SEQUENCE [LARGE SCALE GENOMIC DNA]</scope>
    <source>
        <strain evidence="9">E3</strain>
    </source>
</reference>
<dbReference type="NCBIfam" id="TIGR00329">
    <property type="entry name" value="gcp_kae1"/>
    <property type="match status" value="1"/>
</dbReference>
<keyword evidence="4 7" id="KW-0479">Metal-binding</keyword>
<dbReference type="InterPro" id="IPR017861">
    <property type="entry name" value="KAE1/TsaD"/>
</dbReference>
<dbReference type="PRINTS" id="PR00789">
    <property type="entry name" value="OSIALOPTASE"/>
</dbReference>
<keyword evidence="3 7" id="KW-0819">tRNA processing</keyword>
<dbReference type="InterPro" id="IPR000905">
    <property type="entry name" value="Gcp-like_dom"/>
</dbReference>
<name>A0A0G4IW59_PLABS</name>
<dbReference type="Proteomes" id="UP000290189">
    <property type="component" value="Unassembled WGS sequence"/>
</dbReference>
<sequence length="388" mass="41589">MRVRRCVAGAREFAAGAAVRNEPARPCRILGVESTCDESGVALIEGRRIVSERLASQWQLTREYGGVFPTMSARQHAANLPRLYLDMLDTMKVDRNDQLRLDAVAVAAGPGLSPCLDVGLRFAKGICEAHSVPLVAVNHLEAHVLVSHLVDDELAFPYLALIVSGGHTQLLYCKGVGRYDILGTTHDDAIGEAFDKVARVLQIEPQPGDSYGRALERCASSCRSPATIAFPVAMSRRTDCDFSYSGLKAAVKRVVEAEGDQVLSDEKRAAIAAAFQEAAVSQVASRLRRALQGHVDPATATTIVLGGGVASNQAIQRCVRQVADQHRLRVVCPPATLCSDSAVSIAYAGALKFALGHCDPLTVGYSPRWPLGSQVSRSQPHVNESPCI</sequence>
<comment type="subunit">
    <text evidence="7">Homodimer.</text>
</comment>
<dbReference type="GO" id="GO:0061711">
    <property type="term" value="F:tRNA N(6)-L-threonylcarbamoyladenine synthase activity"/>
    <property type="evidence" value="ECO:0007669"/>
    <property type="project" value="UniProtKB-EC"/>
</dbReference>
<dbReference type="EMBL" id="OVEO01000007">
    <property type="protein sequence ID" value="SPQ97484.1"/>
    <property type="molecule type" value="Genomic_DNA"/>
</dbReference>
<protein>
    <recommendedName>
        <fullName evidence="1">N(6)-L-threonylcarbamoyladenine synthase</fullName>
        <ecNumber evidence="1">2.3.1.234</ecNumber>
    </recommendedName>
</protein>
<evidence type="ECO:0000256" key="6">
    <source>
        <dbReference type="ARBA" id="ARBA00048117"/>
    </source>
</evidence>
<dbReference type="GO" id="GO:0005739">
    <property type="term" value="C:mitochondrion"/>
    <property type="evidence" value="ECO:0007669"/>
    <property type="project" value="UniProtKB-SubCell"/>
</dbReference>
<dbReference type="GO" id="GO:0046872">
    <property type="term" value="F:metal ion binding"/>
    <property type="evidence" value="ECO:0007669"/>
    <property type="project" value="UniProtKB-KW"/>
</dbReference>
<evidence type="ECO:0000256" key="4">
    <source>
        <dbReference type="ARBA" id="ARBA00022723"/>
    </source>
</evidence>
<keyword evidence="11" id="KW-1185">Reference proteome</keyword>
<evidence type="ECO:0000313" key="11">
    <source>
        <dbReference type="Proteomes" id="UP000039324"/>
    </source>
</evidence>
<dbReference type="Proteomes" id="UP000039324">
    <property type="component" value="Unassembled WGS sequence"/>
</dbReference>
<dbReference type="InterPro" id="IPR043129">
    <property type="entry name" value="ATPase_NBD"/>
</dbReference>
<dbReference type="NCBIfam" id="TIGR03723">
    <property type="entry name" value="T6A_TsaD_YgjD"/>
    <property type="match status" value="1"/>
</dbReference>
<keyword evidence="2 7" id="KW-0808">Transferase</keyword>
<geneLocation type="mitochondrion" evidence="10"/>
<dbReference type="STRING" id="37360.A0A0G4IW59"/>
<dbReference type="PANTHER" id="PTHR11735:SF6">
    <property type="entry name" value="TRNA N6-ADENOSINE THREONYLCARBAMOYLTRANSFERASE, MITOCHONDRIAL"/>
    <property type="match status" value="1"/>
</dbReference>
<dbReference type="GO" id="GO:0002949">
    <property type="term" value="P:tRNA threonylcarbamoyladenosine modification"/>
    <property type="evidence" value="ECO:0007669"/>
    <property type="project" value="UniProtKB-UniRule"/>
</dbReference>